<gene>
    <name evidence="1" type="ORF">UT24_C0005G0053</name>
</gene>
<name>A0A0G0MBC1_9BACT</name>
<proteinExistence type="predicted"/>
<accession>A0A0G0MBC1</accession>
<organism evidence="1 2">
    <name type="scientific">Candidatus Woesebacteria bacterium GW2011_GWB1_39_12</name>
    <dbReference type="NCBI Taxonomy" id="1618574"/>
    <lineage>
        <taxon>Bacteria</taxon>
        <taxon>Candidatus Woeseibacteriota</taxon>
    </lineage>
</organism>
<sequence>MNIAKQQAIAKIWLVLQEIQEKVELTNDVDAAINLPVIPTKQYYREFRKIFGEEVDDEYICQERVGILNGLEKRDLIMWEDEFPGMIRFTTTHLYDDYYKEIEKQYTQIDSTVSEQQNILQWQELKLDLSKGTLQYKNSPPIDVSPSEEEIMFLAVLMRAKRIVEYVEIARELKMNCYHQGVTNEDLARNVQYLRRDIVPVLEKIGMPRSEIKRMIVSIRNKGYKLRTK</sequence>
<dbReference type="AlphaFoldDB" id="A0A0G0MBC1"/>
<dbReference type="Proteomes" id="UP000033881">
    <property type="component" value="Unassembled WGS sequence"/>
</dbReference>
<evidence type="ECO:0000313" key="1">
    <source>
        <dbReference type="EMBL" id="KKR01344.1"/>
    </source>
</evidence>
<dbReference type="Gene3D" id="1.10.10.10">
    <property type="entry name" value="Winged helix-like DNA-binding domain superfamily/Winged helix DNA-binding domain"/>
    <property type="match status" value="1"/>
</dbReference>
<comment type="caution">
    <text evidence="1">The sequence shown here is derived from an EMBL/GenBank/DDBJ whole genome shotgun (WGS) entry which is preliminary data.</text>
</comment>
<dbReference type="STRING" id="1618574.UT24_C0005G0053"/>
<reference evidence="1 2" key="1">
    <citation type="journal article" date="2015" name="Nature">
        <title>rRNA introns, odd ribosomes, and small enigmatic genomes across a large radiation of phyla.</title>
        <authorList>
            <person name="Brown C.T."/>
            <person name="Hug L.A."/>
            <person name="Thomas B.C."/>
            <person name="Sharon I."/>
            <person name="Castelle C.J."/>
            <person name="Singh A."/>
            <person name="Wilkins M.J."/>
            <person name="Williams K.H."/>
            <person name="Banfield J.F."/>
        </authorList>
    </citation>
    <scope>NUCLEOTIDE SEQUENCE [LARGE SCALE GENOMIC DNA]</scope>
</reference>
<dbReference type="EMBL" id="LBWB01000005">
    <property type="protein sequence ID" value="KKR01344.1"/>
    <property type="molecule type" value="Genomic_DNA"/>
</dbReference>
<dbReference type="InterPro" id="IPR036388">
    <property type="entry name" value="WH-like_DNA-bd_sf"/>
</dbReference>
<evidence type="ECO:0000313" key="2">
    <source>
        <dbReference type="Proteomes" id="UP000033881"/>
    </source>
</evidence>
<protein>
    <submittedName>
        <fullName evidence="1">Uncharacterized protein</fullName>
    </submittedName>
</protein>